<proteinExistence type="predicted"/>
<sequence>MSILLDLLLSMRIFWCIENNIYWNLKMETIKILQYNLKKDLQSIHWVVLSFIDTCPIIWTFIGKALK</sequence>
<name>K2FVY3_9BACT</name>
<evidence type="ECO:0000313" key="1">
    <source>
        <dbReference type="EMBL" id="EKE26027.1"/>
    </source>
</evidence>
<comment type="caution">
    <text evidence="1">The sequence shown here is derived from an EMBL/GenBank/DDBJ whole genome shotgun (WGS) entry which is preliminary data.</text>
</comment>
<gene>
    <name evidence="1" type="ORF">ACD_4C00465G0002</name>
</gene>
<reference evidence="1" key="1">
    <citation type="journal article" date="2012" name="Science">
        <title>Fermentation, hydrogen, and sulfur metabolism in multiple uncultivated bacterial phyla.</title>
        <authorList>
            <person name="Wrighton K.C."/>
            <person name="Thomas B.C."/>
            <person name="Sharon I."/>
            <person name="Miller C.S."/>
            <person name="Castelle C.J."/>
            <person name="VerBerkmoes N.C."/>
            <person name="Wilkins M.J."/>
            <person name="Hettich R.L."/>
            <person name="Lipton M.S."/>
            <person name="Williams K.H."/>
            <person name="Long P.E."/>
            <person name="Banfield J.F."/>
        </authorList>
    </citation>
    <scope>NUCLEOTIDE SEQUENCE [LARGE SCALE GENOMIC DNA]</scope>
</reference>
<organism evidence="1">
    <name type="scientific">uncultured bacterium</name>
    <name type="common">gcode 4</name>
    <dbReference type="NCBI Taxonomy" id="1234023"/>
    <lineage>
        <taxon>Bacteria</taxon>
        <taxon>environmental samples</taxon>
    </lineage>
</organism>
<dbReference type="AlphaFoldDB" id="K2FVY3"/>
<dbReference type="EMBL" id="AMFJ01000981">
    <property type="protein sequence ID" value="EKE26027.1"/>
    <property type="molecule type" value="Genomic_DNA"/>
</dbReference>
<protein>
    <submittedName>
        <fullName evidence="1">Uncharacterized protein</fullName>
    </submittedName>
</protein>
<accession>K2FVY3</accession>